<dbReference type="Gene3D" id="3.40.390.30">
    <property type="entry name" value="Metalloproteases ('zincins'), catalytic domain"/>
    <property type="match status" value="1"/>
</dbReference>
<dbReference type="Proteomes" id="UP000190460">
    <property type="component" value="Unassembled WGS sequence"/>
</dbReference>
<evidence type="ECO:0000256" key="5">
    <source>
        <dbReference type="ARBA" id="ARBA00022759"/>
    </source>
</evidence>
<dbReference type="GO" id="GO:0005737">
    <property type="term" value="C:cytoplasm"/>
    <property type="evidence" value="ECO:0007669"/>
    <property type="project" value="UniProtKB-SubCell"/>
</dbReference>
<proteinExistence type="inferred from homology"/>
<dbReference type="PANTHER" id="PTHR46986">
    <property type="entry name" value="ENDORIBONUCLEASE YBEY, CHLOROPLASTIC"/>
    <property type="match status" value="1"/>
</dbReference>
<keyword evidence="8" id="KW-0963">Cytoplasm</keyword>
<accession>A0A1T4W7P4</accession>
<dbReference type="AlphaFoldDB" id="A0A1T4W7P4"/>
<keyword evidence="3 8" id="KW-0540">Nuclease</keyword>
<organism evidence="9 10">
    <name type="scientific">Thiothrix eikelboomii</name>
    <dbReference type="NCBI Taxonomy" id="92487"/>
    <lineage>
        <taxon>Bacteria</taxon>
        <taxon>Pseudomonadati</taxon>
        <taxon>Pseudomonadota</taxon>
        <taxon>Gammaproteobacteria</taxon>
        <taxon>Thiotrichales</taxon>
        <taxon>Thiotrichaceae</taxon>
        <taxon>Thiothrix</taxon>
    </lineage>
</organism>
<evidence type="ECO:0000256" key="4">
    <source>
        <dbReference type="ARBA" id="ARBA00022723"/>
    </source>
</evidence>
<evidence type="ECO:0000256" key="3">
    <source>
        <dbReference type="ARBA" id="ARBA00022722"/>
    </source>
</evidence>
<dbReference type="HAMAP" id="MF_00009">
    <property type="entry name" value="Endoribonucl_YbeY"/>
    <property type="match status" value="1"/>
</dbReference>
<dbReference type="OrthoDB" id="9807740at2"/>
<evidence type="ECO:0000256" key="6">
    <source>
        <dbReference type="ARBA" id="ARBA00022801"/>
    </source>
</evidence>
<feature type="binding site" evidence="8">
    <location>
        <position position="122"/>
    </location>
    <ligand>
        <name>Zn(2+)</name>
        <dbReference type="ChEBI" id="CHEBI:29105"/>
        <note>catalytic</note>
    </ligand>
</feature>
<evidence type="ECO:0000256" key="7">
    <source>
        <dbReference type="ARBA" id="ARBA00022833"/>
    </source>
</evidence>
<keyword evidence="10" id="KW-1185">Reference proteome</keyword>
<evidence type="ECO:0000256" key="2">
    <source>
        <dbReference type="ARBA" id="ARBA00022517"/>
    </source>
</evidence>
<comment type="function">
    <text evidence="8">Single strand-specific metallo-endoribonuclease involved in late-stage 70S ribosome quality control and in maturation of the 3' terminus of the 16S rRNA.</text>
</comment>
<dbReference type="STRING" id="92487.SAMN02745130_01198"/>
<keyword evidence="8" id="KW-0698">rRNA processing</keyword>
<dbReference type="PANTHER" id="PTHR46986:SF1">
    <property type="entry name" value="ENDORIBONUCLEASE YBEY, CHLOROPLASTIC"/>
    <property type="match status" value="1"/>
</dbReference>
<dbReference type="InterPro" id="IPR002036">
    <property type="entry name" value="YbeY"/>
</dbReference>
<reference evidence="9 10" key="1">
    <citation type="submission" date="2017-02" db="EMBL/GenBank/DDBJ databases">
        <authorList>
            <person name="Peterson S.W."/>
        </authorList>
    </citation>
    <scope>NUCLEOTIDE SEQUENCE [LARGE SCALE GENOMIC DNA]</scope>
    <source>
        <strain evidence="9 10">ATCC 49788</strain>
    </source>
</reference>
<evidence type="ECO:0000256" key="8">
    <source>
        <dbReference type="HAMAP-Rule" id="MF_00009"/>
    </source>
</evidence>
<dbReference type="GO" id="GO:0008270">
    <property type="term" value="F:zinc ion binding"/>
    <property type="evidence" value="ECO:0007669"/>
    <property type="project" value="UniProtKB-UniRule"/>
</dbReference>
<sequence>MSLWVEIQNPEEFTSIPAQELIEQWARAACLEENEASVVIRIVGIEEGLDLNRSYRYKDYPTNVLSFPYEPSDFELEFLSTEELGHLGDLVLCLPVVEREAAEQTKPVHHHWAHLIVHGLLHLQGFDHEDSEVEADIMEAREIEILRQLGMPNPYELNE</sequence>
<dbReference type="SUPFAM" id="SSF55486">
    <property type="entry name" value="Metalloproteases ('zincins'), catalytic domain"/>
    <property type="match status" value="1"/>
</dbReference>
<keyword evidence="7 8" id="KW-0862">Zinc</keyword>
<dbReference type="PROSITE" id="PS01306">
    <property type="entry name" value="UPF0054"/>
    <property type="match status" value="1"/>
</dbReference>
<evidence type="ECO:0000313" key="10">
    <source>
        <dbReference type="Proteomes" id="UP000190460"/>
    </source>
</evidence>
<comment type="similarity">
    <text evidence="1 8">Belongs to the endoribonuclease YbeY family.</text>
</comment>
<dbReference type="GO" id="GO:0004521">
    <property type="term" value="F:RNA endonuclease activity"/>
    <property type="evidence" value="ECO:0007669"/>
    <property type="project" value="UniProtKB-UniRule"/>
</dbReference>
<dbReference type="NCBIfam" id="TIGR00043">
    <property type="entry name" value="rRNA maturation RNase YbeY"/>
    <property type="match status" value="1"/>
</dbReference>
<dbReference type="RefSeq" id="WP_078921677.1">
    <property type="nucleotide sequence ID" value="NZ_FUYB01000004.1"/>
</dbReference>
<keyword evidence="5 8" id="KW-0255">Endonuclease</keyword>
<dbReference type="EC" id="3.1.-.-" evidence="8"/>
<dbReference type="GO" id="GO:0006364">
    <property type="term" value="P:rRNA processing"/>
    <property type="evidence" value="ECO:0007669"/>
    <property type="project" value="UniProtKB-UniRule"/>
</dbReference>
<dbReference type="InterPro" id="IPR020549">
    <property type="entry name" value="YbeY_CS"/>
</dbReference>
<keyword evidence="4 8" id="KW-0479">Metal-binding</keyword>
<dbReference type="InterPro" id="IPR023091">
    <property type="entry name" value="MetalPrtase_cat_dom_sf_prd"/>
</dbReference>
<dbReference type="EMBL" id="FUYB01000004">
    <property type="protein sequence ID" value="SKA73286.1"/>
    <property type="molecule type" value="Genomic_DNA"/>
</dbReference>
<name>A0A1T4W7P4_9GAMM</name>
<gene>
    <name evidence="8" type="primary">ybeY</name>
    <name evidence="9" type="ORF">SAMN02745130_01198</name>
</gene>
<comment type="subcellular location">
    <subcellularLocation>
        <location evidence="8">Cytoplasm</location>
    </subcellularLocation>
</comment>
<comment type="cofactor">
    <cofactor evidence="8">
        <name>Zn(2+)</name>
        <dbReference type="ChEBI" id="CHEBI:29105"/>
    </cofactor>
    <text evidence="8">Binds 1 zinc ion.</text>
</comment>
<dbReference type="Pfam" id="PF02130">
    <property type="entry name" value="YbeY"/>
    <property type="match status" value="1"/>
</dbReference>
<feature type="binding site" evidence="8">
    <location>
        <position position="128"/>
    </location>
    <ligand>
        <name>Zn(2+)</name>
        <dbReference type="ChEBI" id="CHEBI:29105"/>
        <note>catalytic</note>
    </ligand>
</feature>
<evidence type="ECO:0000313" key="9">
    <source>
        <dbReference type="EMBL" id="SKA73286.1"/>
    </source>
</evidence>
<protein>
    <recommendedName>
        <fullName evidence="8">Endoribonuclease YbeY</fullName>
        <ecNumber evidence="8">3.1.-.-</ecNumber>
    </recommendedName>
</protein>
<dbReference type="GO" id="GO:0004222">
    <property type="term" value="F:metalloendopeptidase activity"/>
    <property type="evidence" value="ECO:0007669"/>
    <property type="project" value="InterPro"/>
</dbReference>
<keyword evidence="6 8" id="KW-0378">Hydrolase</keyword>
<feature type="binding site" evidence="8">
    <location>
        <position position="118"/>
    </location>
    <ligand>
        <name>Zn(2+)</name>
        <dbReference type="ChEBI" id="CHEBI:29105"/>
        <note>catalytic</note>
    </ligand>
</feature>
<evidence type="ECO:0000256" key="1">
    <source>
        <dbReference type="ARBA" id="ARBA00010875"/>
    </source>
</evidence>
<keyword evidence="2 8" id="KW-0690">Ribosome biogenesis</keyword>